<feature type="non-terminal residue" evidence="1">
    <location>
        <position position="1"/>
    </location>
</feature>
<sequence length="76" mass="8385">MELDSVAGLIDLEEAAKMVLEIKAAEAQYNSKNAIIARKKVTSLVSVQVPRKTRLLSEELGVIVKTMMNPKMTQLV</sequence>
<gene>
    <name evidence="1" type="ORF">Tci_530330</name>
</gene>
<protein>
    <submittedName>
        <fullName evidence="1">Uncharacterized protein</fullName>
    </submittedName>
</protein>
<dbReference type="EMBL" id="BKCJ010296806">
    <property type="protein sequence ID" value="GEZ58357.1"/>
    <property type="molecule type" value="Genomic_DNA"/>
</dbReference>
<organism evidence="1">
    <name type="scientific">Tanacetum cinerariifolium</name>
    <name type="common">Dalmatian daisy</name>
    <name type="synonym">Chrysanthemum cinerariifolium</name>
    <dbReference type="NCBI Taxonomy" id="118510"/>
    <lineage>
        <taxon>Eukaryota</taxon>
        <taxon>Viridiplantae</taxon>
        <taxon>Streptophyta</taxon>
        <taxon>Embryophyta</taxon>
        <taxon>Tracheophyta</taxon>
        <taxon>Spermatophyta</taxon>
        <taxon>Magnoliopsida</taxon>
        <taxon>eudicotyledons</taxon>
        <taxon>Gunneridae</taxon>
        <taxon>Pentapetalae</taxon>
        <taxon>asterids</taxon>
        <taxon>campanulids</taxon>
        <taxon>Asterales</taxon>
        <taxon>Asteraceae</taxon>
        <taxon>Asteroideae</taxon>
        <taxon>Anthemideae</taxon>
        <taxon>Anthemidinae</taxon>
        <taxon>Tanacetum</taxon>
    </lineage>
</organism>
<name>A0A699IIM0_TANCI</name>
<reference evidence="1" key="1">
    <citation type="journal article" date="2019" name="Sci. Rep.">
        <title>Draft genome of Tanacetum cinerariifolium, the natural source of mosquito coil.</title>
        <authorList>
            <person name="Yamashiro T."/>
            <person name="Shiraishi A."/>
            <person name="Satake H."/>
            <person name="Nakayama K."/>
        </authorList>
    </citation>
    <scope>NUCLEOTIDE SEQUENCE</scope>
</reference>
<proteinExistence type="predicted"/>
<evidence type="ECO:0000313" key="1">
    <source>
        <dbReference type="EMBL" id="GEZ58357.1"/>
    </source>
</evidence>
<dbReference type="AlphaFoldDB" id="A0A699IIM0"/>
<accession>A0A699IIM0</accession>
<comment type="caution">
    <text evidence="1">The sequence shown here is derived from an EMBL/GenBank/DDBJ whole genome shotgun (WGS) entry which is preliminary data.</text>
</comment>